<dbReference type="Proteomes" id="UP000323707">
    <property type="component" value="Unassembled WGS sequence"/>
</dbReference>
<comment type="caution">
    <text evidence="1">The sequence shown here is derived from an EMBL/GenBank/DDBJ whole genome shotgun (WGS) entry which is preliminary data.</text>
</comment>
<organism evidence="1 2">
    <name type="scientific">Helicobacter canis</name>
    <dbReference type="NCBI Taxonomy" id="29419"/>
    <lineage>
        <taxon>Bacteria</taxon>
        <taxon>Pseudomonadati</taxon>
        <taxon>Campylobacterota</taxon>
        <taxon>Epsilonproteobacteria</taxon>
        <taxon>Campylobacterales</taxon>
        <taxon>Helicobacteraceae</taxon>
        <taxon>Helicobacter</taxon>
    </lineage>
</organism>
<proteinExistence type="predicted"/>
<dbReference type="EMBL" id="VXKE01000004">
    <property type="protein sequence ID" value="KAA8711136.1"/>
    <property type="molecule type" value="Genomic_DNA"/>
</dbReference>
<dbReference type="RefSeq" id="WP_150336708.1">
    <property type="nucleotide sequence ID" value="NZ_JAERIX010000025.1"/>
</dbReference>
<accession>A0A5M9QUJ5</accession>
<sequence length="95" mass="11090">MINLQEFIKGNNINQSFVSWCKKLGVSFDYIKVQGEQRAYKAKAMKRTELEKFIRKGKEQVAKYPRLNIEAEAGLVSLLRILERALKLEMRQNEA</sequence>
<gene>
    <name evidence="1" type="ORF">F4V45_01255</name>
</gene>
<reference evidence="1 2" key="1">
    <citation type="submission" date="2019-09" db="EMBL/GenBank/DDBJ databases">
        <title>Draft genome sequence of various Type strains from the CCUG.</title>
        <authorList>
            <person name="Pineiro-Iglesias B."/>
            <person name="Tunovic T."/>
            <person name="Unosson C."/>
            <person name="Inganas E."/>
            <person name="Ohlen M."/>
            <person name="Cardew S."/>
            <person name="Jensie-Markopoulos S."/>
            <person name="Salva-Serra F."/>
            <person name="Jaen-Luchoro D."/>
            <person name="Karlsson R."/>
            <person name="Svensson-Stadler L."/>
            <person name="Chun J."/>
            <person name="Moore E."/>
        </authorList>
    </citation>
    <scope>NUCLEOTIDE SEQUENCE [LARGE SCALE GENOMIC DNA]</scope>
    <source>
        <strain evidence="1 2">CCUG 32756T</strain>
    </source>
</reference>
<dbReference type="AlphaFoldDB" id="A0A5M9QUJ5"/>
<evidence type="ECO:0000313" key="1">
    <source>
        <dbReference type="EMBL" id="KAA8711136.1"/>
    </source>
</evidence>
<evidence type="ECO:0000313" key="2">
    <source>
        <dbReference type="Proteomes" id="UP000323707"/>
    </source>
</evidence>
<protein>
    <submittedName>
        <fullName evidence="1">Uncharacterized protein</fullName>
    </submittedName>
</protein>
<name>A0A5M9QUJ5_9HELI</name>